<dbReference type="InterPro" id="IPR006885">
    <property type="entry name" value="NADH_UbQ_FeS_4_mit-like"/>
</dbReference>
<keyword evidence="9 11" id="KW-0496">Mitochondrion</keyword>
<evidence type="ECO:0000256" key="8">
    <source>
        <dbReference type="ARBA" id="ARBA00022982"/>
    </source>
</evidence>
<comment type="subcellular location">
    <subcellularLocation>
        <location evidence="11">Mitochondrion inner membrane</location>
        <topology evidence="11">Peripheral membrane protein</topology>
        <orientation evidence="11">Matrix side</orientation>
    </subcellularLocation>
</comment>
<proteinExistence type="inferred from homology"/>
<evidence type="ECO:0000256" key="10">
    <source>
        <dbReference type="ARBA" id="ARBA00023136"/>
    </source>
</evidence>
<keyword evidence="7 11" id="KW-0809">Transit peptide</keyword>
<dbReference type="AlphaFoldDB" id="A0A6H5HS42"/>
<evidence type="ECO:0000256" key="3">
    <source>
        <dbReference type="ARBA" id="ARBA00015796"/>
    </source>
</evidence>
<sequence length="201" mass="23173">MQCGVAAFLIVLCCSGRVIFIYSRRVIDQHISGSSVLSKDMADVEKALQIHEPERKTNKTFFAHKAEFQRKEAMKGLITIQSEENNVGIVSGTPDEHIKTRTVRIYKPAKNAMQSGTDNINFWQISFDTRERWENPLMGWCSSGDPLQAMRVNFDSLEEAEEHCKKMGWKYLVQSHHDKDPMPRNYGTNFSWNKRTRVSTK</sequence>
<gene>
    <name evidence="12" type="ORF">TBRA_LOCUS245</name>
</gene>
<evidence type="ECO:0000256" key="7">
    <source>
        <dbReference type="ARBA" id="ARBA00022946"/>
    </source>
</evidence>
<keyword evidence="6 11" id="KW-0999">Mitochondrion inner membrane</keyword>
<evidence type="ECO:0000256" key="5">
    <source>
        <dbReference type="ARBA" id="ARBA00022660"/>
    </source>
</evidence>
<name>A0A6H5HS42_9HYME</name>
<comment type="function">
    <text evidence="1 11">Accessory subunit of the mitochondrial membrane respiratory chain NADH dehydrogenase (Complex I), that is believed not to be involved in catalysis. Complex I functions in the transfer of electrons from NADH to the respiratory chain. The immediate electron acceptor for the enzyme is believed to be ubiquinone.</text>
</comment>
<dbReference type="EMBL" id="CADCXV010000058">
    <property type="protein sequence ID" value="CAB0028015.1"/>
    <property type="molecule type" value="Genomic_DNA"/>
</dbReference>
<dbReference type="FunFam" id="3.30.160.190:FF:000001">
    <property type="entry name" value="NADH-ubiquinone oxidoreductase 21 kDa subunit mitochondrial"/>
    <property type="match status" value="1"/>
</dbReference>
<dbReference type="OrthoDB" id="3089at2759"/>
<protein>
    <recommendedName>
        <fullName evidence="3 11">NADH dehydrogenase [ubiquinone] iron-sulfur protein 4, mitochondrial</fullName>
    </recommendedName>
</protein>
<dbReference type="GO" id="GO:0022900">
    <property type="term" value="P:electron transport chain"/>
    <property type="evidence" value="ECO:0007669"/>
    <property type="project" value="InterPro"/>
</dbReference>
<dbReference type="Proteomes" id="UP000479190">
    <property type="component" value="Unassembled WGS sequence"/>
</dbReference>
<keyword evidence="10 11" id="KW-0472">Membrane</keyword>
<evidence type="ECO:0000256" key="1">
    <source>
        <dbReference type="ARBA" id="ARBA00003195"/>
    </source>
</evidence>
<keyword evidence="5 11" id="KW-0679">Respiratory chain</keyword>
<dbReference type="GO" id="GO:0005743">
    <property type="term" value="C:mitochondrial inner membrane"/>
    <property type="evidence" value="ECO:0007669"/>
    <property type="project" value="UniProtKB-SubCell"/>
</dbReference>
<dbReference type="PANTHER" id="PTHR12219:SF8">
    <property type="entry name" value="NADH DEHYDROGENASE [UBIQUINONE] IRON-SULFUR PROTEIN 4, MITOCHONDRIAL"/>
    <property type="match status" value="1"/>
</dbReference>
<dbReference type="InterPro" id="IPR038532">
    <property type="entry name" value="NDUFS4-like_sf"/>
</dbReference>
<dbReference type="Pfam" id="PF04800">
    <property type="entry name" value="NDUS4"/>
    <property type="match status" value="1"/>
</dbReference>
<evidence type="ECO:0000313" key="12">
    <source>
        <dbReference type="EMBL" id="CAB0028015.1"/>
    </source>
</evidence>
<evidence type="ECO:0000256" key="4">
    <source>
        <dbReference type="ARBA" id="ARBA00022448"/>
    </source>
</evidence>
<reference evidence="12 13" key="1">
    <citation type="submission" date="2020-02" db="EMBL/GenBank/DDBJ databases">
        <authorList>
            <person name="Ferguson B K."/>
        </authorList>
    </citation>
    <scope>NUCLEOTIDE SEQUENCE [LARGE SCALE GENOMIC DNA]</scope>
</reference>
<organism evidence="12 13">
    <name type="scientific">Trichogramma brassicae</name>
    <dbReference type="NCBI Taxonomy" id="86971"/>
    <lineage>
        <taxon>Eukaryota</taxon>
        <taxon>Metazoa</taxon>
        <taxon>Ecdysozoa</taxon>
        <taxon>Arthropoda</taxon>
        <taxon>Hexapoda</taxon>
        <taxon>Insecta</taxon>
        <taxon>Pterygota</taxon>
        <taxon>Neoptera</taxon>
        <taxon>Endopterygota</taxon>
        <taxon>Hymenoptera</taxon>
        <taxon>Apocrita</taxon>
        <taxon>Proctotrupomorpha</taxon>
        <taxon>Chalcidoidea</taxon>
        <taxon>Trichogrammatidae</taxon>
        <taxon>Trichogramma</taxon>
    </lineage>
</organism>
<keyword evidence="8 11" id="KW-0249">Electron transport</keyword>
<evidence type="ECO:0000256" key="11">
    <source>
        <dbReference type="RuleBase" id="RU367010"/>
    </source>
</evidence>
<evidence type="ECO:0000313" key="13">
    <source>
        <dbReference type="Proteomes" id="UP000479190"/>
    </source>
</evidence>
<dbReference type="Gene3D" id="3.30.160.190">
    <property type="entry name" value="atu1810 like domain"/>
    <property type="match status" value="1"/>
</dbReference>
<evidence type="ECO:0000256" key="6">
    <source>
        <dbReference type="ARBA" id="ARBA00022792"/>
    </source>
</evidence>
<keyword evidence="13" id="KW-1185">Reference proteome</keyword>
<dbReference type="PANTHER" id="PTHR12219">
    <property type="entry name" value="NADH-UBIQUINONE OXIDOREDUCTASE"/>
    <property type="match status" value="1"/>
</dbReference>
<comment type="similarity">
    <text evidence="2 11">Belongs to the complex I NDUFS4 subunit family.</text>
</comment>
<accession>A0A6H5HS42</accession>
<keyword evidence="4 11" id="KW-0813">Transport</keyword>
<evidence type="ECO:0000256" key="9">
    <source>
        <dbReference type="ARBA" id="ARBA00023128"/>
    </source>
</evidence>
<evidence type="ECO:0000256" key="2">
    <source>
        <dbReference type="ARBA" id="ARBA00005882"/>
    </source>
</evidence>